<reference evidence="1 2" key="1">
    <citation type="submission" date="2006-03" db="EMBL/GenBank/DDBJ databases">
        <title>Complete sequence of chromosome of Nitrobacter hamburgensis X14.</title>
        <authorList>
            <consortium name="US DOE Joint Genome Institute"/>
            <person name="Copeland A."/>
            <person name="Lucas S."/>
            <person name="Lapidus A."/>
            <person name="Barry K."/>
            <person name="Detter J.C."/>
            <person name="Glavina del Rio T."/>
            <person name="Hammon N."/>
            <person name="Israni S."/>
            <person name="Dalin E."/>
            <person name="Tice H."/>
            <person name="Pitluck S."/>
            <person name="Chain P."/>
            <person name="Malfatti S."/>
            <person name="Shin M."/>
            <person name="Vergez L."/>
            <person name="Schmutz J."/>
            <person name="Larimer F."/>
            <person name="Land M."/>
            <person name="Hauser L."/>
            <person name="Kyrpides N."/>
            <person name="Ivanova N."/>
            <person name="Ward B."/>
            <person name="Arp D."/>
            <person name="Klotz M."/>
            <person name="Stein L."/>
            <person name="O'Mullan G."/>
            <person name="Starkenburg S."/>
            <person name="Sayavedra L."/>
            <person name="Poret-Peterson A.T."/>
            <person name="Gentry M.E."/>
            <person name="Bruce D."/>
            <person name="Richardson P."/>
        </authorList>
    </citation>
    <scope>NUCLEOTIDE SEQUENCE [LARGE SCALE GENOMIC DNA]</scope>
    <source>
        <strain evidence="2">DSM 10229 / NCIMB 13809 / X14</strain>
    </source>
</reference>
<proteinExistence type="predicted"/>
<gene>
    <name evidence="1" type="ordered locus">Nham_3379</name>
</gene>
<dbReference type="AlphaFoldDB" id="Q1QI38"/>
<keyword evidence="2" id="KW-1185">Reference proteome</keyword>
<dbReference type="eggNOG" id="COG3350">
    <property type="taxonomic scope" value="Bacteria"/>
</dbReference>
<dbReference type="KEGG" id="nha:Nham_3379"/>
<evidence type="ECO:0000313" key="1">
    <source>
        <dbReference type="EMBL" id="ABE64109.1"/>
    </source>
</evidence>
<evidence type="ECO:0008006" key="3">
    <source>
        <dbReference type="Google" id="ProtNLM"/>
    </source>
</evidence>
<dbReference type="NCBIfam" id="NF041384">
    <property type="entry name" value="YHS_seleno_dom"/>
    <property type="match status" value="1"/>
</dbReference>
<organism evidence="1 2">
    <name type="scientific">Nitrobacter hamburgensis (strain DSM 10229 / NCIMB 13809 / X14)</name>
    <dbReference type="NCBI Taxonomy" id="323097"/>
    <lineage>
        <taxon>Bacteria</taxon>
        <taxon>Pseudomonadati</taxon>
        <taxon>Pseudomonadota</taxon>
        <taxon>Alphaproteobacteria</taxon>
        <taxon>Hyphomicrobiales</taxon>
        <taxon>Nitrobacteraceae</taxon>
        <taxon>Nitrobacter</taxon>
    </lineage>
</organism>
<dbReference type="EMBL" id="CP000319">
    <property type="protein sequence ID" value="ABE64109.1"/>
    <property type="molecule type" value="Genomic_DNA"/>
</dbReference>
<dbReference type="HOGENOM" id="CLU_087914_1_0_5"/>
<sequence length="190" mass="20710">MLTGGRYDAAIVPSTRTLSAPTMTARRQERNGLRRGIAVIALLGCGFACTEVDFAARAATSERVVADRYTGLAIGGFDPVAFFTDARPVQGYSDYEVSQGGAVWRFSNPDNRAFFIADPDVYSPGFGGYDPVDIARGVTFAGTARLWLIVGQRLYLFGHEDSRAAFAANPARYLLEATRRWAVLKETLAR</sequence>
<evidence type="ECO:0000313" key="2">
    <source>
        <dbReference type="Proteomes" id="UP000001953"/>
    </source>
</evidence>
<protein>
    <recommendedName>
        <fullName evidence="3">YHS</fullName>
    </recommendedName>
</protein>
<dbReference type="Proteomes" id="UP000001953">
    <property type="component" value="Chromosome"/>
</dbReference>
<accession>Q1QI38</accession>
<name>Q1QI38_NITHX</name>
<dbReference type="STRING" id="323097.Nham_3379"/>